<feature type="domain" description="Alpha/beta hydrolase fold-3" evidence="5">
    <location>
        <begin position="162"/>
        <end position="400"/>
    </location>
</feature>
<comment type="similarity">
    <text evidence="1">Belongs to the 'GDXG' lipolytic enzyme family.</text>
</comment>
<feature type="compositionally biased region" description="Basic and acidic residues" evidence="4">
    <location>
        <begin position="431"/>
        <end position="450"/>
    </location>
</feature>
<feature type="region of interest" description="Disordered" evidence="4">
    <location>
        <begin position="430"/>
        <end position="454"/>
    </location>
</feature>
<accession>A0A8A3P902</accession>
<gene>
    <name evidence="6" type="ORF">DSL72_004689</name>
</gene>
<evidence type="ECO:0000313" key="6">
    <source>
        <dbReference type="EMBL" id="QSZ30169.1"/>
    </source>
</evidence>
<dbReference type="InterPro" id="IPR050300">
    <property type="entry name" value="GDXG_lipolytic_enzyme"/>
</dbReference>
<protein>
    <recommendedName>
        <fullName evidence="5">Alpha/beta hydrolase fold-3 domain-containing protein</fullName>
    </recommendedName>
</protein>
<evidence type="ECO:0000256" key="2">
    <source>
        <dbReference type="ARBA" id="ARBA00022801"/>
    </source>
</evidence>
<organism evidence="6 7">
    <name type="scientific">Monilinia vaccinii-corymbosi</name>
    <dbReference type="NCBI Taxonomy" id="61207"/>
    <lineage>
        <taxon>Eukaryota</taxon>
        <taxon>Fungi</taxon>
        <taxon>Dikarya</taxon>
        <taxon>Ascomycota</taxon>
        <taxon>Pezizomycotina</taxon>
        <taxon>Leotiomycetes</taxon>
        <taxon>Helotiales</taxon>
        <taxon>Sclerotiniaceae</taxon>
        <taxon>Monilinia</taxon>
    </lineage>
</organism>
<reference evidence="6" key="1">
    <citation type="submission" date="2020-10" db="EMBL/GenBank/DDBJ databases">
        <title>Genome Sequence of Monilinia vaccinii-corymbosi Sheds Light on Mummy Berry Disease Infection of Blueberry and Mating Type.</title>
        <authorList>
            <person name="Yow A.G."/>
            <person name="Zhang Y."/>
            <person name="Bansal K."/>
            <person name="Eacker S.M."/>
            <person name="Sullivan S."/>
            <person name="Liachko I."/>
            <person name="Cubeta M.A."/>
            <person name="Rollins J.A."/>
            <person name="Ashrafi H."/>
        </authorList>
    </citation>
    <scope>NUCLEOTIDE SEQUENCE</scope>
    <source>
        <strain evidence="6">RL-1</strain>
    </source>
</reference>
<dbReference type="PROSITE" id="PS01174">
    <property type="entry name" value="LIPASE_GDXG_SER"/>
    <property type="match status" value="1"/>
</dbReference>
<dbReference type="InterPro" id="IPR013094">
    <property type="entry name" value="AB_hydrolase_3"/>
</dbReference>
<evidence type="ECO:0000259" key="5">
    <source>
        <dbReference type="Pfam" id="PF07859"/>
    </source>
</evidence>
<dbReference type="Gene3D" id="3.40.50.1820">
    <property type="entry name" value="alpha/beta hydrolase"/>
    <property type="match status" value="1"/>
</dbReference>
<dbReference type="GO" id="GO:0016787">
    <property type="term" value="F:hydrolase activity"/>
    <property type="evidence" value="ECO:0007669"/>
    <property type="project" value="UniProtKB-KW"/>
</dbReference>
<dbReference type="EMBL" id="CP063405">
    <property type="protein sequence ID" value="QSZ30169.1"/>
    <property type="molecule type" value="Genomic_DNA"/>
</dbReference>
<feature type="active site" evidence="3">
    <location>
        <position position="243"/>
    </location>
</feature>
<dbReference type="Pfam" id="PF07859">
    <property type="entry name" value="Abhydrolase_3"/>
    <property type="match status" value="1"/>
</dbReference>
<evidence type="ECO:0000256" key="4">
    <source>
        <dbReference type="SAM" id="MobiDB-lite"/>
    </source>
</evidence>
<dbReference type="InterPro" id="IPR033140">
    <property type="entry name" value="Lipase_GDXG_put_SER_AS"/>
</dbReference>
<keyword evidence="7" id="KW-1185">Reference proteome</keyword>
<dbReference type="PANTHER" id="PTHR48081:SF25">
    <property type="entry name" value="PUTATIVE (AFU_ORTHOLOGUE AFUA_3G11560)-RELATED"/>
    <property type="match status" value="1"/>
</dbReference>
<keyword evidence="2" id="KW-0378">Hydrolase</keyword>
<proteinExistence type="inferred from homology"/>
<dbReference type="SUPFAM" id="SSF53474">
    <property type="entry name" value="alpha/beta-Hydrolases"/>
    <property type="match status" value="1"/>
</dbReference>
<dbReference type="Proteomes" id="UP000672032">
    <property type="component" value="Chromosome 1"/>
</dbReference>
<dbReference type="AlphaFoldDB" id="A0A8A3P902"/>
<name>A0A8A3P902_9HELO</name>
<sequence>MDTASSALSLAKLILPKMPMIGKTILSHSLGISPNSNHWDLKTELTVNVLRSLTHATPHSISQTQASTLHDPGIKGKTWIAKVTLAAPAEDDARQQLFRAIEDMKEEGSPRGGGFDEPALRPVEAEWTGHRAGATKDSKRLCMPESQHYTEMMKEVSAPTTILYMHGGAHWLLDPASYRVPLTKLARLTGGRVLSLRYRLAPQHPFPAALLDCLVAYLNLLFPPPDALHAPVPPEHIILSGDSAGGNLALSLLLLLLHWHRSSTCIIWNGTAHRIPLPAGLALNSPWTDLLRSSPSNAQPTNLQNDYIPPPTFSPVYPPCPLWPTSPPRPNIYSETPLLLHPLVSPLAAPTPSWAQTPPILFQTGTELLTDESKILAARIVRAGASVRWEQYDMMPHCFALVLPHLEASKRCFEGWAGFCREVVGLGVGGEEEREREREREQEQGKEKSPAKTLNVLRTSGKKFSVKSLQETQVDVAGLWDESDQDVLERMRESLRVLE</sequence>
<dbReference type="InterPro" id="IPR029058">
    <property type="entry name" value="AB_hydrolase_fold"/>
</dbReference>
<evidence type="ECO:0000256" key="1">
    <source>
        <dbReference type="ARBA" id="ARBA00010515"/>
    </source>
</evidence>
<evidence type="ECO:0000313" key="7">
    <source>
        <dbReference type="Proteomes" id="UP000672032"/>
    </source>
</evidence>
<dbReference type="OrthoDB" id="5354320at2759"/>
<evidence type="ECO:0000256" key="3">
    <source>
        <dbReference type="PROSITE-ProRule" id="PRU10038"/>
    </source>
</evidence>
<dbReference type="PANTHER" id="PTHR48081">
    <property type="entry name" value="AB HYDROLASE SUPERFAMILY PROTEIN C4A8.06C"/>
    <property type="match status" value="1"/>
</dbReference>